<feature type="domain" description="Serine aminopeptidase S33" evidence="3">
    <location>
        <begin position="26"/>
        <end position="237"/>
    </location>
</feature>
<dbReference type="InterPro" id="IPR012354">
    <property type="entry name" value="Esterase_lipase"/>
</dbReference>
<evidence type="ECO:0000313" key="5">
    <source>
        <dbReference type="Proteomes" id="UP000004633"/>
    </source>
</evidence>
<dbReference type="Gene3D" id="3.40.50.1820">
    <property type="entry name" value="alpha/beta hydrolase"/>
    <property type="match status" value="1"/>
</dbReference>
<keyword evidence="5" id="KW-1185">Reference proteome</keyword>
<dbReference type="InterPro" id="IPR051044">
    <property type="entry name" value="MAG_DAG_Lipase"/>
</dbReference>
<dbReference type="SUPFAM" id="SSF53474">
    <property type="entry name" value="alpha/beta-Hydrolases"/>
    <property type="match status" value="1"/>
</dbReference>
<protein>
    <submittedName>
        <fullName evidence="4">PGAP1-like protein</fullName>
    </submittedName>
</protein>
<dbReference type="AlphaFoldDB" id="E7N4X4"/>
<dbReference type="Proteomes" id="UP000004633">
    <property type="component" value="Unassembled WGS sequence"/>
</dbReference>
<accession>E7N4X4</accession>
<dbReference type="PIRSF" id="PIRSF017388">
    <property type="entry name" value="Esterase_lipase"/>
    <property type="match status" value="1"/>
</dbReference>
<feature type="active site" description="Charge relay system" evidence="1">
    <location>
        <position position="202"/>
    </location>
</feature>
<gene>
    <name evidence="4" type="ORF">HMPREF9555_02069</name>
</gene>
<dbReference type="InterPro" id="IPR029058">
    <property type="entry name" value="AB_hydrolase_fold"/>
</dbReference>
<evidence type="ECO:0000313" key="4">
    <source>
        <dbReference type="EMBL" id="EFW28741.1"/>
    </source>
</evidence>
<reference evidence="4 5" key="1">
    <citation type="submission" date="2010-08" db="EMBL/GenBank/DDBJ databases">
        <authorList>
            <person name="Weinstock G."/>
            <person name="Sodergren E."/>
            <person name="Clifton S."/>
            <person name="Fulton L."/>
            <person name="Fulton B."/>
            <person name="Courtney L."/>
            <person name="Fronick C."/>
            <person name="Harrison M."/>
            <person name="Strong C."/>
            <person name="Farmer C."/>
            <person name="Delahaunty K."/>
            <person name="Markovic C."/>
            <person name="Hall O."/>
            <person name="Minx P."/>
            <person name="Tomlinson C."/>
            <person name="Mitreva M."/>
            <person name="Hou S."/>
            <person name="Chen J."/>
            <person name="Wollam A."/>
            <person name="Pepin K.H."/>
            <person name="Johnson M."/>
            <person name="Bhonagiri V."/>
            <person name="Zhang X."/>
            <person name="Suruliraj S."/>
            <person name="Warren W."/>
            <person name="Chinwalla A."/>
            <person name="Mardis E.R."/>
            <person name="Wilson R.K."/>
        </authorList>
    </citation>
    <scope>NUCLEOTIDE SEQUENCE [LARGE SCALE GENOMIC DNA]</scope>
    <source>
        <strain evidence="4 5">F0399</strain>
    </source>
</reference>
<dbReference type="PANTHER" id="PTHR11614">
    <property type="entry name" value="PHOSPHOLIPASE-RELATED"/>
    <property type="match status" value="1"/>
</dbReference>
<feature type="active site" description="Nucleophile" evidence="1">
    <location>
        <position position="100"/>
    </location>
</feature>
<evidence type="ECO:0000259" key="3">
    <source>
        <dbReference type="Pfam" id="PF12146"/>
    </source>
</evidence>
<feature type="binding site" evidence="2">
    <location>
        <position position="101"/>
    </location>
    <ligand>
        <name>substrate</name>
    </ligand>
</feature>
<dbReference type="HOGENOM" id="CLU_076594_0_0_9"/>
<organism evidence="4 5">
    <name type="scientific">Selenomonas artemidis F0399</name>
    <dbReference type="NCBI Taxonomy" id="749551"/>
    <lineage>
        <taxon>Bacteria</taxon>
        <taxon>Bacillati</taxon>
        <taxon>Bacillota</taxon>
        <taxon>Negativicutes</taxon>
        <taxon>Selenomonadales</taxon>
        <taxon>Selenomonadaceae</taxon>
        <taxon>Selenomonas</taxon>
    </lineage>
</organism>
<dbReference type="ESTHER" id="9firm-e7n4x4">
    <property type="family name" value="CarbLipBact_2"/>
</dbReference>
<dbReference type="EMBL" id="AECV01000060">
    <property type="protein sequence ID" value="EFW28741.1"/>
    <property type="molecule type" value="Genomic_DNA"/>
</dbReference>
<name>E7N4X4_9FIRM</name>
<evidence type="ECO:0000256" key="1">
    <source>
        <dbReference type="PIRSR" id="PIRSR017388-1"/>
    </source>
</evidence>
<feature type="binding site" evidence="2">
    <location>
        <position position="32"/>
    </location>
    <ligand>
        <name>substrate</name>
    </ligand>
</feature>
<dbReference type="GO" id="GO:0052689">
    <property type="term" value="F:carboxylic ester hydrolase activity"/>
    <property type="evidence" value="ECO:0007669"/>
    <property type="project" value="InterPro"/>
</dbReference>
<evidence type="ECO:0000256" key="2">
    <source>
        <dbReference type="PIRSR" id="PIRSR017388-2"/>
    </source>
</evidence>
<sequence>MPEWGGTDMHLQGAEPFLLPGGRHGVLLVHGFTGLPAELRLLGEYLNARGFTVLAIRLAGHGTTVEDLSRTDHEDWMDSVRDGYAILSGLCTHISAVGHSMGAVFAMLLSVEKEIARVVSLCAPVLIAPEQGVEHLPTRDMCGMRCVPKARRKLRDVPAGANNTYRRMPLVAVHEVLGVLDRVRAELARVDVPILIMHGARDHTADPRSADYLYEHVASAVKEKVILPDAGHLLPLDTHVRERVFQRTAEFLSAAEEHFDKIR</sequence>
<feature type="active site" description="Charge relay system" evidence="1">
    <location>
        <position position="232"/>
    </location>
</feature>
<dbReference type="InterPro" id="IPR022742">
    <property type="entry name" value="Hydrolase_4"/>
</dbReference>
<dbReference type="STRING" id="749551.HMPREF9555_02069"/>
<comment type="caution">
    <text evidence="4">The sequence shown here is derived from an EMBL/GenBank/DDBJ whole genome shotgun (WGS) entry which is preliminary data.</text>
</comment>
<proteinExistence type="predicted"/>
<dbReference type="Pfam" id="PF12146">
    <property type="entry name" value="Hydrolase_4"/>
    <property type="match status" value="1"/>
</dbReference>